<reference evidence="2 3" key="1">
    <citation type="submission" date="2020-07" db="EMBL/GenBank/DDBJ databases">
        <title>Taxonomic proposal: Crassvirales, a new order of highly abundant and diverse bacterial viruses.</title>
        <authorList>
            <person name="Shkoporov A.N."/>
            <person name="Stockdale S.R."/>
            <person name="Guerin E."/>
            <person name="Ross R.P."/>
            <person name="Hill C."/>
        </authorList>
    </citation>
    <scope>NUCLEOTIDE SEQUENCE [LARGE SCALE GENOMIC DNA]</scope>
</reference>
<accession>A0A7M1RVA5</accession>
<dbReference type="GeneID" id="65128738"/>
<keyword evidence="3" id="KW-1185">Reference proteome</keyword>
<evidence type="ECO:0000313" key="3">
    <source>
        <dbReference type="Proteomes" id="UP000593828"/>
    </source>
</evidence>
<dbReference type="Proteomes" id="UP000593828">
    <property type="component" value="Segment"/>
</dbReference>
<dbReference type="RefSeq" id="YP_010110426.1">
    <property type="nucleotide sequence ID" value="NC_055871.1"/>
</dbReference>
<evidence type="ECO:0000256" key="1">
    <source>
        <dbReference type="SAM" id="Coils"/>
    </source>
</evidence>
<dbReference type="EMBL" id="MT774378">
    <property type="protein sequence ID" value="QOR58268.1"/>
    <property type="molecule type" value="Genomic_DNA"/>
</dbReference>
<name>A0A7M1RVA5_9CAUD</name>
<organism evidence="2 3">
    <name type="scientific">uncultured phage cr106_1</name>
    <dbReference type="NCBI Taxonomy" id="2772062"/>
    <lineage>
        <taxon>Viruses</taxon>
        <taxon>Duplodnaviria</taxon>
        <taxon>Heunggongvirae</taxon>
        <taxon>Uroviricota</taxon>
        <taxon>Caudoviricetes</taxon>
        <taxon>Crassvirales</taxon>
        <taxon>Steigviridae</taxon>
        <taxon>Asinivirinae</taxon>
        <taxon>Mahstovirus</taxon>
        <taxon>Mahstovirus faecalis</taxon>
    </lineage>
</organism>
<sequence>MEIVKGNDIKVVWAITKTVDNINIPEDLSTATNIRFKVWCSGTLISVPDYSVSGNEITFTIKGSVQRTGEYSFEVSYSKSYDARVVYKDAFLVVDLACQANYVKPDDIQVTTLQFYSSISSLYLWQLLDVKKSTTDNSVDKTFDKFYLGYDAKLKQWYGMEIPKETFKLEDMWKALDAENEIIPKGHLDLTGLASEEWVKQQIDNIPTGGGDVDINVVTQLVKDIIGKWFKEDENNDLYVVNKTVDGAEVGRNFYTYGGLTAMGKSEGGGGGTGGASSLGQLTNVGEWADTPPAEDRLFIQKAGATHWSSMKLTDIKVDLSNYYTKSETNSAISKAVVDAVTPVQNLLNDHINNTDIHVTLAEKTLWNKIASYFAEDSSQNVFVTNKSDGTPRGFYSNSFISALGLNSGGSGGGGMDEELLWSILGDGDNPDKQIATSHLTKALSSYSTTSQMSTAINNAVKDYIPLSQKGRAGGVVPLDNDGLISSMYLPSYVDDVLEYATFSALPAIGESGKIYVTLDTNLTYRWSGTTYIEISKSLALGETADTAYAGNKGKENRDSINKLKSATFWGATYQANGNVYGTFNGTEIYLTNKIETPKIKIGDIFLEYDAERNAIKGVKYNSEGAEEMANFYMTGGITALGIGSSGGGISLALQDLSDTNITNPQNKQALIYDSASGKWINGASIGGGNISLNGTVYTAVDGLITLPNLKLAEPTTFKLNAAGNVEVRTPGRTGYYEFWDSGSEWAQLSAKAFAVVGGASYQFLKADGSVDENVYALANNGNQNKVLYSRYTDYLKTVDRRDQVYTPDVIEVKSLSSYFTVQDSPYGGWRSTISVKGWTSDYGTWEIAGPSSTDNTNNRPYYRDGRNTVWNPWKAIAFLDDVKNVADVYFNGQDIYTDYGHWVVGLVRIGTADIGDKFISGEMIYRRSNGFYGNGSVRFNLIKKYSSTNMFAGVFYTGYGVDPDQDAPRLCTFTYQGVKWGGLCWRSAASLNSIKTIIYDNSSTDTPFYVLYYNSQSSSVINSEINSSISVLGSDINIQPVSTNGRIYTSADKFEINNITNGWAYIRYRTNGRFYDIGLSGTTAGMEGAGNFEIRPNGSNSEGIFVRYGNSSYGKLGVKSINTQECSISYYNNGPFGTYPAWTVGAGIRNQYSFDWHFYNQGYKMTLDSEGKLFVNRRVGDSPYYSLTIGDMDTGLHWQSDGVIQFMSNGTQAGYWSNTSSRLNNAYFRTPTGNGYAATSMMVNGNGSNLYPGIGFHQPGVDAAVLYYDSAAKFFKFRNITDTDYATVYCKSIEAASGWLSSTVNGCQVRIGSQNTSYVHFTNNANRIYYFDNRIDIAGSVVPYNHNADLLGAPDKYWAGAYISRIYGQSDTAIHLITNYIEGLHANPQDYFNTGVGLKVAMTGSIQYWNDTLWINGYSGGDVKNMCALHTMRTGVPEMYISTQLSDATAYGTMYRFWTSYNSNHSSADWVCKGLSAHARISTTADIYSAGWIRAGGTNGFYCESYGGGWHMTDSTWIRAYNNKQIYTASTSPDAFHTLGGVNASGRIYAGSYMQAMGGLNIAGVLNPAGASGFNVYAAFHGNGQHGGIEIGASNKVFGIGVHSNNHMYWWWTNSGSVGSSSNKSYIMEYGGGSWSFTGNVLATGGVTAMTSSDENLKNRLNYEVDYTAKLLSLGKVFDFTYNDKALAREEKKADRNIHTGLSWQRVRNIMPTICGTDKDGYGYINYISPDLISLIAGATQLNTLGIQSILNKTTSLEERVAILERRNKELELEIKLIQR</sequence>
<evidence type="ECO:0008006" key="4">
    <source>
        <dbReference type="Google" id="ProtNLM"/>
    </source>
</evidence>
<evidence type="ECO:0000313" key="2">
    <source>
        <dbReference type="EMBL" id="QOR58268.1"/>
    </source>
</evidence>
<feature type="coiled-coil region" evidence="1">
    <location>
        <begin position="1748"/>
        <end position="1775"/>
    </location>
</feature>
<protein>
    <recommendedName>
        <fullName evidence="4">Peptidase S74 domain-containing protein</fullName>
    </recommendedName>
</protein>
<proteinExistence type="predicted"/>
<dbReference type="KEGG" id="vg:65128738"/>
<keyword evidence="1" id="KW-0175">Coiled coil</keyword>